<protein>
    <submittedName>
        <fullName evidence="2">Snf7-domain-containing protein</fullName>
    </submittedName>
</protein>
<dbReference type="AlphaFoldDB" id="A0AAE0K0E2"/>
<dbReference type="EMBL" id="JAULSW010000011">
    <property type="protein sequence ID" value="KAK3367733.1"/>
    <property type="molecule type" value="Genomic_DNA"/>
</dbReference>
<comment type="caution">
    <text evidence="2">The sequence shown here is derived from an EMBL/GenBank/DDBJ whole genome shotgun (WGS) entry which is preliminary data.</text>
</comment>
<dbReference type="Gene3D" id="6.10.140.1230">
    <property type="match status" value="1"/>
</dbReference>
<name>A0AAE0K0E2_9PEZI</name>
<reference evidence="2" key="2">
    <citation type="submission" date="2023-06" db="EMBL/GenBank/DDBJ databases">
        <authorList>
            <consortium name="Lawrence Berkeley National Laboratory"/>
            <person name="Haridas S."/>
            <person name="Hensen N."/>
            <person name="Bonometti L."/>
            <person name="Westerberg I."/>
            <person name="Brannstrom I.O."/>
            <person name="Guillou S."/>
            <person name="Cros-Aarteil S."/>
            <person name="Calhoun S."/>
            <person name="Kuo A."/>
            <person name="Mondo S."/>
            <person name="Pangilinan J."/>
            <person name="Riley R."/>
            <person name="LaButti K."/>
            <person name="Andreopoulos B."/>
            <person name="Lipzen A."/>
            <person name="Chen C."/>
            <person name="Yanf M."/>
            <person name="Daum C."/>
            <person name="Ng V."/>
            <person name="Clum A."/>
            <person name="Steindorff A."/>
            <person name="Ohm R."/>
            <person name="Martin F."/>
            <person name="Silar P."/>
            <person name="Natvig D."/>
            <person name="Lalanne C."/>
            <person name="Gautier V."/>
            <person name="Ament-velasquez S.L."/>
            <person name="Kruys A."/>
            <person name="Hutchinson M.I."/>
            <person name="Powell A.J."/>
            <person name="Barry K."/>
            <person name="Miller A.N."/>
            <person name="Grigoriev I.V."/>
            <person name="Debuchy R."/>
            <person name="Gladieux P."/>
            <person name="Thoren M.H."/>
            <person name="Johannesson H."/>
        </authorList>
    </citation>
    <scope>NUCLEOTIDE SEQUENCE</scope>
    <source>
        <strain evidence="2">CBS 232.78</strain>
    </source>
</reference>
<feature type="compositionally biased region" description="Low complexity" evidence="1">
    <location>
        <begin position="196"/>
        <end position="208"/>
    </location>
</feature>
<keyword evidence="3" id="KW-1185">Reference proteome</keyword>
<gene>
    <name evidence="2" type="ORF">B0H63DRAFT_565645</name>
</gene>
<proteinExistence type="predicted"/>
<dbReference type="Proteomes" id="UP001285441">
    <property type="component" value="Unassembled WGS sequence"/>
</dbReference>
<reference evidence="2" key="1">
    <citation type="journal article" date="2023" name="Mol. Phylogenet. Evol.">
        <title>Genome-scale phylogeny and comparative genomics of the fungal order Sordariales.</title>
        <authorList>
            <person name="Hensen N."/>
            <person name="Bonometti L."/>
            <person name="Westerberg I."/>
            <person name="Brannstrom I.O."/>
            <person name="Guillou S."/>
            <person name="Cros-Aarteil S."/>
            <person name="Calhoun S."/>
            <person name="Haridas S."/>
            <person name="Kuo A."/>
            <person name="Mondo S."/>
            <person name="Pangilinan J."/>
            <person name="Riley R."/>
            <person name="LaButti K."/>
            <person name="Andreopoulos B."/>
            <person name="Lipzen A."/>
            <person name="Chen C."/>
            <person name="Yan M."/>
            <person name="Daum C."/>
            <person name="Ng V."/>
            <person name="Clum A."/>
            <person name="Steindorff A."/>
            <person name="Ohm R.A."/>
            <person name="Martin F."/>
            <person name="Silar P."/>
            <person name="Natvig D.O."/>
            <person name="Lalanne C."/>
            <person name="Gautier V."/>
            <person name="Ament-Velasquez S.L."/>
            <person name="Kruys A."/>
            <person name="Hutchinson M.I."/>
            <person name="Powell A.J."/>
            <person name="Barry K."/>
            <person name="Miller A.N."/>
            <person name="Grigoriev I.V."/>
            <person name="Debuchy R."/>
            <person name="Gladieux P."/>
            <person name="Hiltunen Thoren M."/>
            <person name="Johannesson H."/>
        </authorList>
    </citation>
    <scope>NUCLEOTIDE SEQUENCE</scope>
    <source>
        <strain evidence="2">CBS 232.78</strain>
    </source>
</reference>
<evidence type="ECO:0000313" key="3">
    <source>
        <dbReference type="Proteomes" id="UP001285441"/>
    </source>
</evidence>
<dbReference type="Pfam" id="PF03357">
    <property type="entry name" value="Snf7"/>
    <property type="match status" value="1"/>
</dbReference>
<feature type="compositionally biased region" description="Acidic residues" evidence="1">
    <location>
        <begin position="212"/>
        <end position="221"/>
    </location>
</feature>
<dbReference type="PANTHER" id="PTHR10476">
    <property type="entry name" value="CHARGED MULTIVESICULAR BODY PROTEIN"/>
    <property type="match status" value="1"/>
</dbReference>
<organism evidence="2 3">
    <name type="scientific">Podospora didyma</name>
    <dbReference type="NCBI Taxonomy" id="330526"/>
    <lineage>
        <taxon>Eukaryota</taxon>
        <taxon>Fungi</taxon>
        <taxon>Dikarya</taxon>
        <taxon>Ascomycota</taxon>
        <taxon>Pezizomycotina</taxon>
        <taxon>Sordariomycetes</taxon>
        <taxon>Sordariomycetidae</taxon>
        <taxon>Sordariales</taxon>
        <taxon>Podosporaceae</taxon>
        <taxon>Podospora</taxon>
    </lineage>
</organism>
<accession>A0AAE0K0E2</accession>
<evidence type="ECO:0000313" key="2">
    <source>
        <dbReference type="EMBL" id="KAK3367733.1"/>
    </source>
</evidence>
<feature type="region of interest" description="Disordered" evidence="1">
    <location>
        <begin position="193"/>
        <end position="222"/>
    </location>
</feature>
<dbReference type="InterPro" id="IPR005024">
    <property type="entry name" value="Snf7_fam"/>
</dbReference>
<dbReference type="GO" id="GO:0007034">
    <property type="term" value="P:vacuolar transport"/>
    <property type="evidence" value="ECO:0007669"/>
    <property type="project" value="InterPro"/>
</dbReference>
<sequence length="235" mass="26254">MSIARNLRAVNVKRIPPAPLRRCNGPVRSNARELDRRIANTKQLEIKAKNLILQADKRAARDPRRQAQARWEMRDVARELIQLRKTSALLVTSKAQLASVQMRVNEAFAARRIEGTIRASVGAMHDVNSLIRLPELAGTMQELSVELIKAGIIEEIVGENLPQDDFAEFEEEAAKGEVDKVLGEILKDRMTTAGEAPAAPIAQKPIAATSQQEEEEEDGEAMVDRMRYRLEALRS</sequence>
<evidence type="ECO:0000256" key="1">
    <source>
        <dbReference type="SAM" id="MobiDB-lite"/>
    </source>
</evidence>